<reference evidence="4" key="1">
    <citation type="submission" date="2022-07" db="EMBL/GenBank/DDBJ databases">
        <title>Complete Genome Sequence of the Radioresistant Bacterium Deinococcus aetherius ST0316, Isolated from the Air Dust collected in Lower Stratosphere above Japan.</title>
        <authorList>
            <person name="Satoh K."/>
            <person name="Hagiwara K."/>
            <person name="Katsumata K."/>
            <person name="Kubo A."/>
            <person name="Yokobori S."/>
            <person name="Yamagishi A."/>
            <person name="Oono Y."/>
            <person name="Narumi I."/>
        </authorList>
    </citation>
    <scope>NUCLEOTIDE SEQUENCE</scope>
    <source>
        <strain evidence="4">ST0316</strain>
        <plasmid evidence="4">pDAETH-2</plasmid>
    </source>
</reference>
<dbReference type="SMART" id="SM00116">
    <property type="entry name" value="CBS"/>
    <property type="match status" value="4"/>
</dbReference>
<protein>
    <recommendedName>
        <fullName evidence="3">CBS domain-containing protein</fullName>
    </recommendedName>
</protein>
<dbReference type="InterPro" id="IPR046342">
    <property type="entry name" value="CBS_dom_sf"/>
</dbReference>
<dbReference type="PANTHER" id="PTHR43080:SF2">
    <property type="entry name" value="CBS DOMAIN-CONTAINING PROTEIN"/>
    <property type="match status" value="1"/>
</dbReference>
<evidence type="ECO:0000313" key="4">
    <source>
        <dbReference type="EMBL" id="BDP44338.1"/>
    </source>
</evidence>
<dbReference type="EMBL" id="AP026562">
    <property type="protein sequence ID" value="BDP44338.1"/>
    <property type="molecule type" value="Genomic_DNA"/>
</dbReference>
<evidence type="ECO:0000259" key="3">
    <source>
        <dbReference type="PROSITE" id="PS51371"/>
    </source>
</evidence>
<gene>
    <name evidence="4" type="ORF">DAETH_43070</name>
</gene>
<sequence>MVSVGAHEGLTAAVVKLERLGLRRLPVLHGGRVVGIVTAGDVRHGLLRIGDPSAFTYAVGRLRVEDVMRSPVLTARADEDLRPAVARMLGAGVGGLPVLDRNGTLGGMLTRGDVLRAEVRRPRLTWGSVAQHMKGEVQTVTADTPAGDALLRLRETGRHVLPVLDGEHLVGVVHARDLEAGGRARGAGTRRARPRAAPALPGRLVRDLMRPPGGDVLGSAPMHRAIERMLEADVYGLRVVSDPGRLLGVVTVSDVLGAVLGGWRKETSAS</sequence>
<name>A0ABM8AKJ0_9DEIO</name>
<feature type="domain" description="CBS" evidence="3">
    <location>
        <begin position="133"/>
        <end position="189"/>
    </location>
</feature>
<evidence type="ECO:0000256" key="1">
    <source>
        <dbReference type="ARBA" id="ARBA00023122"/>
    </source>
</evidence>
<dbReference type="CDD" id="cd02205">
    <property type="entry name" value="CBS_pair_SF"/>
    <property type="match status" value="1"/>
</dbReference>
<geneLocation type="plasmid" evidence="4 5">
    <name>pDAETH-2</name>
</geneLocation>
<feature type="domain" description="CBS" evidence="3">
    <location>
        <begin position="1"/>
        <end position="53"/>
    </location>
</feature>
<keyword evidence="5" id="KW-1185">Reference proteome</keyword>
<dbReference type="InterPro" id="IPR051257">
    <property type="entry name" value="Diverse_CBS-Domain"/>
</dbReference>
<dbReference type="InterPro" id="IPR000644">
    <property type="entry name" value="CBS_dom"/>
</dbReference>
<dbReference type="SUPFAM" id="SSF54631">
    <property type="entry name" value="CBS-domain pair"/>
    <property type="match status" value="3"/>
</dbReference>
<evidence type="ECO:0000313" key="5">
    <source>
        <dbReference type="Proteomes" id="UP001064971"/>
    </source>
</evidence>
<feature type="domain" description="CBS" evidence="3">
    <location>
        <begin position="209"/>
        <end position="266"/>
    </location>
</feature>
<dbReference type="PROSITE" id="PS51371">
    <property type="entry name" value="CBS"/>
    <property type="match status" value="4"/>
</dbReference>
<keyword evidence="4" id="KW-0614">Plasmid</keyword>
<feature type="domain" description="CBS" evidence="3">
    <location>
        <begin position="68"/>
        <end position="125"/>
    </location>
</feature>
<dbReference type="PANTHER" id="PTHR43080">
    <property type="entry name" value="CBS DOMAIN-CONTAINING PROTEIN CBSX3, MITOCHONDRIAL"/>
    <property type="match status" value="1"/>
</dbReference>
<organism evidence="4 5">
    <name type="scientific">Deinococcus aetherius</name>
    <dbReference type="NCBI Taxonomy" id="200252"/>
    <lineage>
        <taxon>Bacteria</taxon>
        <taxon>Thermotogati</taxon>
        <taxon>Deinococcota</taxon>
        <taxon>Deinococci</taxon>
        <taxon>Deinococcales</taxon>
        <taxon>Deinococcaceae</taxon>
        <taxon>Deinococcus</taxon>
    </lineage>
</organism>
<dbReference type="Proteomes" id="UP001064971">
    <property type="component" value="Plasmid pDAETH-2"/>
</dbReference>
<dbReference type="Pfam" id="PF00571">
    <property type="entry name" value="CBS"/>
    <property type="match status" value="4"/>
</dbReference>
<accession>A0ABM8AKJ0</accession>
<keyword evidence="1 2" id="KW-0129">CBS domain</keyword>
<proteinExistence type="predicted"/>
<evidence type="ECO:0000256" key="2">
    <source>
        <dbReference type="PROSITE-ProRule" id="PRU00703"/>
    </source>
</evidence>
<dbReference type="Gene3D" id="3.10.580.10">
    <property type="entry name" value="CBS-domain"/>
    <property type="match status" value="2"/>
</dbReference>